<sequence length="153" mass="16913">MMGSMPRYAVTGLDRDALTQARIARGLTQEDLAIKLNVATNTVRNWETGRGNPMPNTFALLLRVLNISRSELLLEAEDALDALADYRRRAGLSQREAAGATGLPWHRLREIERGVRVATTIEAQTIAGAYGIAADDVTTANQRLHSYRHNEQT</sequence>
<comment type="caution">
    <text evidence="3">The sequence shown here is derived from an EMBL/GenBank/DDBJ whole genome shotgun (WGS) entry which is preliminary data.</text>
</comment>
<feature type="domain" description="HTH cro/C1-type" evidence="2">
    <location>
        <begin position="83"/>
        <end position="137"/>
    </location>
</feature>
<name>A0A2T0ZUA1_9ACTN</name>
<dbReference type="PANTHER" id="PTHR46558">
    <property type="entry name" value="TRACRIPTIONAL REGULATORY PROTEIN-RELATED-RELATED"/>
    <property type="match status" value="1"/>
</dbReference>
<dbReference type="OrthoDB" id="4724865at2"/>
<keyword evidence="4" id="KW-1185">Reference proteome</keyword>
<dbReference type="SUPFAM" id="SSF47413">
    <property type="entry name" value="lambda repressor-like DNA-binding domains"/>
    <property type="match status" value="2"/>
</dbReference>
<keyword evidence="1" id="KW-0238">DNA-binding</keyword>
<dbReference type="Gene3D" id="1.10.260.40">
    <property type="entry name" value="lambda repressor-like DNA-binding domains"/>
    <property type="match status" value="2"/>
</dbReference>
<gene>
    <name evidence="3" type="ORF">CLV47_11832</name>
</gene>
<reference evidence="3 4" key="1">
    <citation type="submission" date="2018-03" db="EMBL/GenBank/DDBJ databases">
        <title>Genomic Encyclopedia of Archaeal and Bacterial Type Strains, Phase II (KMG-II): from individual species to whole genera.</title>
        <authorList>
            <person name="Goeker M."/>
        </authorList>
    </citation>
    <scope>NUCLEOTIDE SEQUENCE [LARGE SCALE GENOMIC DNA]</scope>
    <source>
        <strain evidence="3 4">DSM 100065</strain>
    </source>
</reference>
<protein>
    <submittedName>
        <fullName evidence="3">Helix-turn-helix protein</fullName>
    </submittedName>
</protein>
<evidence type="ECO:0000313" key="4">
    <source>
        <dbReference type="Proteomes" id="UP000237752"/>
    </source>
</evidence>
<dbReference type="Proteomes" id="UP000237752">
    <property type="component" value="Unassembled WGS sequence"/>
</dbReference>
<evidence type="ECO:0000259" key="2">
    <source>
        <dbReference type="PROSITE" id="PS50943"/>
    </source>
</evidence>
<dbReference type="Pfam" id="PF01381">
    <property type="entry name" value="HTH_3"/>
    <property type="match status" value="1"/>
</dbReference>
<dbReference type="Pfam" id="PF13560">
    <property type="entry name" value="HTH_31"/>
    <property type="match status" value="1"/>
</dbReference>
<organism evidence="3 4">
    <name type="scientific">Antricoccus suffuscus</name>
    <dbReference type="NCBI Taxonomy" id="1629062"/>
    <lineage>
        <taxon>Bacteria</taxon>
        <taxon>Bacillati</taxon>
        <taxon>Actinomycetota</taxon>
        <taxon>Actinomycetes</taxon>
        <taxon>Geodermatophilales</taxon>
        <taxon>Antricoccaceae</taxon>
        <taxon>Antricoccus</taxon>
    </lineage>
</organism>
<dbReference type="GO" id="GO:0003677">
    <property type="term" value="F:DNA binding"/>
    <property type="evidence" value="ECO:0007669"/>
    <property type="project" value="UniProtKB-KW"/>
</dbReference>
<feature type="domain" description="HTH cro/C1-type" evidence="2">
    <location>
        <begin position="18"/>
        <end position="72"/>
    </location>
</feature>
<dbReference type="InterPro" id="IPR010982">
    <property type="entry name" value="Lambda_DNA-bd_dom_sf"/>
</dbReference>
<accession>A0A2T0ZUA1</accession>
<dbReference type="SMART" id="SM00530">
    <property type="entry name" value="HTH_XRE"/>
    <property type="match status" value="2"/>
</dbReference>
<dbReference type="AlphaFoldDB" id="A0A2T0ZUA1"/>
<dbReference type="InterPro" id="IPR001387">
    <property type="entry name" value="Cro/C1-type_HTH"/>
</dbReference>
<dbReference type="PANTHER" id="PTHR46558:SF3">
    <property type="entry name" value="TRANSCRIPTIONAL REGULATOR"/>
    <property type="match status" value="1"/>
</dbReference>
<evidence type="ECO:0000256" key="1">
    <source>
        <dbReference type="ARBA" id="ARBA00023125"/>
    </source>
</evidence>
<evidence type="ECO:0000313" key="3">
    <source>
        <dbReference type="EMBL" id="PRZ39668.1"/>
    </source>
</evidence>
<dbReference type="EMBL" id="PVUE01000018">
    <property type="protein sequence ID" value="PRZ39668.1"/>
    <property type="molecule type" value="Genomic_DNA"/>
</dbReference>
<dbReference type="CDD" id="cd00093">
    <property type="entry name" value="HTH_XRE"/>
    <property type="match status" value="2"/>
</dbReference>
<proteinExistence type="predicted"/>
<dbReference type="PROSITE" id="PS50943">
    <property type="entry name" value="HTH_CROC1"/>
    <property type="match status" value="2"/>
</dbReference>